<evidence type="ECO:0000256" key="1">
    <source>
        <dbReference type="ARBA" id="ARBA00022491"/>
    </source>
</evidence>
<comment type="caution">
    <text evidence="7">The sequence shown here is derived from an EMBL/GenBank/DDBJ whole genome shotgun (WGS) entry which is preliminary data.</text>
</comment>
<dbReference type="SUPFAM" id="SSF48498">
    <property type="entry name" value="Tetracyclin repressor-like, C-terminal domain"/>
    <property type="match status" value="1"/>
</dbReference>
<dbReference type="Pfam" id="PF00440">
    <property type="entry name" value="TetR_N"/>
    <property type="match status" value="1"/>
</dbReference>
<keyword evidence="4" id="KW-0804">Transcription</keyword>
<evidence type="ECO:0000313" key="7">
    <source>
        <dbReference type="EMBL" id="GGL45225.1"/>
    </source>
</evidence>
<feature type="DNA-binding region" description="H-T-H motif" evidence="5">
    <location>
        <begin position="35"/>
        <end position="54"/>
    </location>
</feature>
<gene>
    <name evidence="7" type="ORF">GCM10009037_30820</name>
</gene>
<evidence type="ECO:0000313" key="8">
    <source>
        <dbReference type="Proteomes" id="UP000628840"/>
    </source>
</evidence>
<dbReference type="PANTHER" id="PTHR43479:SF11">
    <property type="entry name" value="ACREF_ENVCD OPERON REPRESSOR-RELATED"/>
    <property type="match status" value="1"/>
</dbReference>
<keyword evidence="8" id="KW-1185">Reference proteome</keyword>
<evidence type="ECO:0000259" key="6">
    <source>
        <dbReference type="PROSITE" id="PS50977"/>
    </source>
</evidence>
<feature type="domain" description="HTH tetR-type" evidence="6">
    <location>
        <begin position="12"/>
        <end position="72"/>
    </location>
</feature>
<evidence type="ECO:0000256" key="3">
    <source>
        <dbReference type="ARBA" id="ARBA00023125"/>
    </source>
</evidence>
<protein>
    <submittedName>
        <fullName evidence="7">Transcriptional regulator</fullName>
    </submittedName>
</protein>
<dbReference type="InterPro" id="IPR001647">
    <property type="entry name" value="HTH_TetR"/>
</dbReference>
<sequence length="203" mass="23446">MANEPLFPKNPDETQTSIMEATFDALAEYGYSDLTINRVSQHFDKSEGIIFYHYDGKDELLLDLLNYLLERVENGAIQLSNEASPKTHLRTLLDKTLPSADETQERDYEKVLIELRTQAIHDEDYRECFNRSHQGFRETVREIIEAGIETGDFNEVDPELVADFVMTLVSGEIFDRLTMNSNRMVRSELDSYIETRLLADQPN</sequence>
<dbReference type="OrthoDB" id="135877at2157"/>
<reference evidence="7 8" key="1">
    <citation type="journal article" date="2019" name="Int. J. Syst. Evol. Microbiol.">
        <title>The Global Catalogue of Microorganisms (GCM) 10K type strain sequencing project: providing services to taxonomists for standard genome sequencing and annotation.</title>
        <authorList>
            <consortium name="The Broad Institute Genomics Platform"/>
            <consortium name="The Broad Institute Genome Sequencing Center for Infectious Disease"/>
            <person name="Wu L."/>
            <person name="Ma J."/>
        </authorList>
    </citation>
    <scope>NUCLEOTIDE SEQUENCE [LARGE SCALE GENOMIC DNA]</scope>
    <source>
        <strain evidence="7 8">JCM 19585</strain>
    </source>
</reference>
<dbReference type="AlphaFoldDB" id="A0A830FED9"/>
<dbReference type="InterPro" id="IPR009057">
    <property type="entry name" value="Homeodomain-like_sf"/>
</dbReference>
<dbReference type="InterPro" id="IPR039538">
    <property type="entry name" value="BetI_C"/>
</dbReference>
<dbReference type="InterPro" id="IPR036271">
    <property type="entry name" value="Tet_transcr_reg_TetR-rel_C_sf"/>
</dbReference>
<dbReference type="EMBL" id="BMPF01000009">
    <property type="protein sequence ID" value="GGL45225.1"/>
    <property type="molecule type" value="Genomic_DNA"/>
</dbReference>
<dbReference type="PANTHER" id="PTHR43479">
    <property type="entry name" value="ACREF/ENVCD OPERON REPRESSOR-RELATED"/>
    <property type="match status" value="1"/>
</dbReference>
<organism evidence="7 8">
    <name type="scientific">Halarchaeum grantii</name>
    <dbReference type="NCBI Taxonomy" id="1193105"/>
    <lineage>
        <taxon>Archaea</taxon>
        <taxon>Methanobacteriati</taxon>
        <taxon>Methanobacteriota</taxon>
        <taxon>Stenosarchaea group</taxon>
        <taxon>Halobacteria</taxon>
        <taxon>Halobacteriales</taxon>
        <taxon>Halobacteriaceae</taxon>
    </lineage>
</organism>
<accession>A0A830FED9</accession>
<keyword evidence="1" id="KW-0678">Repressor</keyword>
<evidence type="ECO:0000256" key="4">
    <source>
        <dbReference type="ARBA" id="ARBA00023163"/>
    </source>
</evidence>
<proteinExistence type="predicted"/>
<dbReference type="Gene3D" id="1.10.357.10">
    <property type="entry name" value="Tetracycline Repressor, domain 2"/>
    <property type="match status" value="1"/>
</dbReference>
<dbReference type="RefSeq" id="WP_188884551.1">
    <property type="nucleotide sequence ID" value="NZ_BMPF01000009.1"/>
</dbReference>
<dbReference type="Pfam" id="PF13977">
    <property type="entry name" value="TetR_C_6"/>
    <property type="match status" value="1"/>
</dbReference>
<evidence type="ECO:0000256" key="5">
    <source>
        <dbReference type="PROSITE-ProRule" id="PRU00335"/>
    </source>
</evidence>
<evidence type="ECO:0000256" key="2">
    <source>
        <dbReference type="ARBA" id="ARBA00023015"/>
    </source>
</evidence>
<name>A0A830FED9_9EURY</name>
<dbReference type="PROSITE" id="PS50977">
    <property type="entry name" value="HTH_TETR_2"/>
    <property type="match status" value="1"/>
</dbReference>
<dbReference type="Proteomes" id="UP000628840">
    <property type="component" value="Unassembled WGS sequence"/>
</dbReference>
<keyword evidence="2" id="KW-0805">Transcription regulation</keyword>
<dbReference type="InterPro" id="IPR050624">
    <property type="entry name" value="HTH-type_Tx_Regulator"/>
</dbReference>
<dbReference type="GO" id="GO:0003677">
    <property type="term" value="F:DNA binding"/>
    <property type="evidence" value="ECO:0007669"/>
    <property type="project" value="UniProtKB-UniRule"/>
</dbReference>
<keyword evidence="3 5" id="KW-0238">DNA-binding</keyword>
<dbReference type="SUPFAM" id="SSF46689">
    <property type="entry name" value="Homeodomain-like"/>
    <property type="match status" value="1"/>
</dbReference>